<dbReference type="HOGENOM" id="CLU_2139694_0_0_1"/>
<dbReference type="KEGG" id="lgi:LOTGIDRAFT_69208"/>
<evidence type="ECO:0000313" key="3">
    <source>
        <dbReference type="Proteomes" id="UP000030746"/>
    </source>
</evidence>
<sequence>VALVNYGNDASVDFHLNTHNSLSAIQSALAKINPKTVKNNKANTGKALELVQSEVFSSARGDRADAPNGIILITDMKTNVDQQKFLQMAQMLKGFGVELFTVGVDNADANELR</sequence>
<dbReference type="InterPro" id="IPR050525">
    <property type="entry name" value="ECM_Assembly_Org"/>
</dbReference>
<dbReference type="SUPFAM" id="SSF53300">
    <property type="entry name" value="vWA-like"/>
    <property type="match status" value="1"/>
</dbReference>
<gene>
    <name evidence="2" type="ORF">LOTGIDRAFT_69208</name>
</gene>
<dbReference type="PANTHER" id="PTHR24020">
    <property type="entry name" value="COLLAGEN ALPHA"/>
    <property type="match status" value="1"/>
</dbReference>
<dbReference type="EMBL" id="KB202793">
    <property type="protein sequence ID" value="ESO87961.1"/>
    <property type="molecule type" value="Genomic_DNA"/>
</dbReference>
<dbReference type="PANTHER" id="PTHR24020:SF84">
    <property type="entry name" value="VWFA DOMAIN-CONTAINING PROTEIN"/>
    <property type="match status" value="1"/>
</dbReference>
<dbReference type="RefSeq" id="XP_009061257.1">
    <property type="nucleotide sequence ID" value="XM_009063009.1"/>
</dbReference>
<reference evidence="2 3" key="1">
    <citation type="journal article" date="2013" name="Nature">
        <title>Insights into bilaterian evolution from three spiralian genomes.</title>
        <authorList>
            <person name="Simakov O."/>
            <person name="Marletaz F."/>
            <person name="Cho S.J."/>
            <person name="Edsinger-Gonzales E."/>
            <person name="Havlak P."/>
            <person name="Hellsten U."/>
            <person name="Kuo D.H."/>
            <person name="Larsson T."/>
            <person name="Lv J."/>
            <person name="Arendt D."/>
            <person name="Savage R."/>
            <person name="Osoegawa K."/>
            <person name="de Jong P."/>
            <person name="Grimwood J."/>
            <person name="Chapman J.A."/>
            <person name="Shapiro H."/>
            <person name="Aerts A."/>
            <person name="Otillar R.P."/>
            <person name="Terry A.Y."/>
            <person name="Boore J.L."/>
            <person name="Grigoriev I.V."/>
            <person name="Lindberg D.R."/>
            <person name="Seaver E.C."/>
            <person name="Weisblat D.A."/>
            <person name="Putnam N.H."/>
            <person name="Rokhsar D.S."/>
        </authorList>
    </citation>
    <scope>NUCLEOTIDE SEQUENCE [LARGE SCALE GENOMIC DNA]</scope>
</reference>
<dbReference type="GeneID" id="20251904"/>
<dbReference type="Gene3D" id="3.40.50.410">
    <property type="entry name" value="von Willebrand factor, type A domain"/>
    <property type="match status" value="1"/>
</dbReference>
<proteinExistence type="predicted"/>
<organism evidence="2 3">
    <name type="scientific">Lottia gigantea</name>
    <name type="common">Giant owl limpet</name>
    <dbReference type="NCBI Taxonomy" id="225164"/>
    <lineage>
        <taxon>Eukaryota</taxon>
        <taxon>Metazoa</taxon>
        <taxon>Spiralia</taxon>
        <taxon>Lophotrochozoa</taxon>
        <taxon>Mollusca</taxon>
        <taxon>Gastropoda</taxon>
        <taxon>Patellogastropoda</taxon>
        <taxon>Lottioidea</taxon>
        <taxon>Lottiidae</taxon>
        <taxon>Lottia</taxon>
    </lineage>
</organism>
<protein>
    <recommendedName>
        <fullName evidence="1">VWFA domain-containing protein</fullName>
    </recommendedName>
</protein>
<feature type="non-terminal residue" evidence="2">
    <location>
        <position position="1"/>
    </location>
</feature>
<dbReference type="InterPro" id="IPR036465">
    <property type="entry name" value="vWFA_dom_sf"/>
</dbReference>
<name>V4A401_LOTGI</name>
<evidence type="ECO:0000313" key="2">
    <source>
        <dbReference type="EMBL" id="ESO87961.1"/>
    </source>
</evidence>
<dbReference type="AlphaFoldDB" id="V4A401"/>
<feature type="non-terminal residue" evidence="2">
    <location>
        <position position="113"/>
    </location>
</feature>
<keyword evidence="3" id="KW-1185">Reference proteome</keyword>
<dbReference type="InterPro" id="IPR002035">
    <property type="entry name" value="VWF_A"/>
</dbReference>
<feature type="domain" description="VWFA" evidence="1">
    <location>
        <begin position="1"/>
        <end position="113"/>
    </location>
</feature>
<dbReference type="CTD" id="20251904"/>
<dbReference type="Proteomes" id="UP000030746">
    <property type="component" value="Unassembled WGS sequence"/>
</dbReference>
<dbReference type="PROSITE" id="PS50234">
    <property type="entry name" value="VWFA"/>
    <property type="match status" value="1"/>
</dbReference>
<dbReference type="OrthoDB" id="6132182at2759"/>
<accession>V4A401</accession>
<dbReference type="Pfam" id="PF00092">
    <property type="entry name" value="VWA"/>
    <property type="match status" value="1"/>
</dbReference>
<evidence type="ECO:0000259" key="1">
    <source>
        <dbReference type="PROSITE" id="PS50234"/>
    </source>
</evidence>